<evidence type="ECO:0000313" key="3">
    <source>
        <dbReference type="Proteomes" id="UP001196870"/>
    </source>
</evidence>
<comment type="caution">
    <text evidence="2">The sequence shown here is derived from an EMBL/GenBank/DDBJ whole genome shotgun (WGS) entry which is preliminary data.</text>
</comment>
<evidence type="ECO:0000313" key="2">
    <source>
        <dbReference type="EMBL" id="MBR0667541.1"/>
    </source>
</evidence>
<name>A0ABS5F4W9_9PROT</name>
<proteinExistence type="predicted"/>
<protein>
    <submittedName>
        <fullName evidence="2">Uncharacterized protein</fullName>
    </submittedName>
</protein>
<sequence length="85" mass="9224">MARLRLRMEVTQSLFDSAVFNRYYLRTGNLNAGGRVPVSPAGSPDHSDRKYGTAPGHPPDRASFLPIPARQAGGSAFPRSTLLLI</sequence>
<dbReference type="Proteomes" id="UP001196870">
    <property type="component" value="Unassembled WGS sequence"/>
</dbReference>
<keyword evidence="3" id="KW-1185">Reference proteome</keyword>
<reference evidence="3" key="1">
    <citation type="journal article" date="2021" name="Syst. Appl. Microbiol.">
        <title>Roseomonas hellenica sp. nov., isolated from roots of wild-growing Alkanna tinctoria.</title>
        <authorList>
            <person name="Rat A."/>
            <person name="Naranjo H.D."/>
            <person name="Lebbe L."/>
            <person name="Cnockaert M."/>
            <person name="Krigas N."/>
            <person name="Grigoriadou K."/>
            <person name="Maloupa E."/>
            <person name="Willems A."/>
        </authorList>
    </citation>
    <scope>NUCLEOTIDE SEQUENCE [LARGE SCALE GENOMIC DNA]</scope>
    <source>
        <strain evidence="3">LMG 31523</strain>
    </source>
</reference>
<feature type="region of interest" description="Disordered" evidence="1">
    <location>
        <begin position="34"/>
        <end position="74"/>
    </location>
</feature>
<gene>
    <name evidence="2" type="ORF">GXW71_24505</name>
</gene>
<accession>A0ABS5F4W9</accession>
<dbReference type="RefSeq" id="WP_211855321.1">
    <property type="nucleotide sequence ID" value="NZ_JAAGBB010000036.1"/>
</dbReference>
<evidence type="ECO:0000256" key="1">
    <source>
        <dbReference type="SAM" id="MobiDB-lite"/>
    </source>
</evidence>
<organism evidence="2 3">
    <name type="scientific">Plastoroseomonas hellenica</name>
    <dbReference type="NCBI Taxonomy" id="2687306"/>
    <lineage>
        <taxon>Bacteria</taxon>
        <taxon>Pseudomonadati</taxon>
        <taxon>Pseudomonadota</taxon>
        <taxon>Alphaproteobacteria</taxon>
        <taxon>Acetobacterales</taxon>
        <taxon>Acetobacteraceae</taxon>
        <taxon>Plastoroseomonas</taxon>
    </lineage>
</organism>
<dbReference type="EMBL" id="JAAGBB010000036">
    <property type="protein sequence ID" value="MBR0667541.1"/>
    <property type="molecule type" value="Genomic_DNA"/>
</dbReference>